<dbReference type="InterPro" id="IPR001245">
    <property type="entry name" value="Ser-Thr/Tyr_kinase_cat_dom"/>
</dbReference>
<gene>
    <name evidence="8" type="ORF">GEV33_005115</name>
</gene>
<sequence>MLTQSLNLEVHQHGDIFIIDCSIFRNDNLDLHVLIIILLPRFEVNFAEVEMDTENVTHRVTGHVMVLKMNLLRSNRRNMLKEVQLMNKLSHPNILNLMGVCVHEGQLHALTEYINGGSLEQLIQNRNVDLPQPTRVSLARDIACGMTYLHSKDVFHRDLTSKVSDERFSFHSTVSKQIKNCFFILLLHPTAR</sequence>
<evidence type="ECO:0000259" key="7">
    <source>
        <dbReference type="PROSITE" id="PS50011"/>
    </source>
</evidence>
<dbReference type="Gene3D" id="3.30.200.20">
    <property type="entry name" value="Phosphorylase Kinase, domain 1"/>
    <property type="match status" value="1"/>
</dbReference>
<evidence type="ECO:0000313" key="8">
    <source>
        <dbReference type="EMBL" id="KAH0817676.1"/>
    </source>
</evidence>
<dbReference type="GO" id="GO:0005634">
    <property type="term" value="C:nucleus"/>
    <property type="evidence" value="ECO:0007669"/>
    <property type="project" value="TreeGrafter"/>
</dbReference>
<comment type="similarity">
    <text evidence="1">Belongs to the protein kinase superfamily. TKL Ser/Thr protein kinase family.</text>
</comment>
<evidence type="ECO:0000256" key="3">
    <source>
        <dbReference type="ARBA" id="ARBA00022679"/>
    </source>
</evidence>
<dbReference type="GO" id="GO:0030036">
    <property type="term" value="P:actin cytoskeleton organization"/>
    <property type="evidence" value="ECO:0007669"/>
    <property type="project" value="TreeGrafter"/>
</dbReference>
<dbReference type="EMBL" id="JABDTM020019020">
    <property type="protein sequence ID" value="KAH0817676.1"/>
    <property type="molecule type" value="Genomic_DNA"/>
</dbReference>
<reference evidence="8" key="1">
    <citation type="journal article" date="2020" name="J Insects Food Feed">
        <title>The yellow mealworm (Tenebrio molitor) genome: a resource for the emerging insects as food and feed industry.</title>
        <authorList>
            <person name="Eriksson T."/>
            <person name="Andere A."/>
            <person name="Kelstrup H."/>
            <person name="Emery V."/>
            <person name="Picard C."/>
        </authorList>
    </citation>
    <scope>NUCLEOTIDE SEQUENCE</scope>
    <source>
        <strain evidence="8">Stoneville</strain>
        <tissue evidence="8">Whole head</tissue>
    </source>
</reference>
<keyword evidence="2" id="KW-0723">Serine/threonine-protein kinase</keyword>
<evidence type="ECO:0000256" key="5">
    <source>
        <dbReference type="ARBA" id="ARBA00022777"/>
    </source>
</evidence>
<evidence type="ECO:0000256" key="2">
    <source>
        <dbReference type="ARBA" id="ARBA00022527"/>
    </source>
</evidence>
<dbReference type="SUPFAM" id="SSF56112">
    <property type="entry name" value="Protein kinase-like (PK-like)"/>
    <property type="match status" value="1"/>
</dbReference>
<dbReference type="Proteomes" id="UP000719412">
    <property type="component" value="Unassembled WGS sequence"/>
</dbReference>
<evidence type="ECO:0000256" key="6">
    <source>
        <dbReference type="ARBA" id="ARBA00022840"/>
    </source>
</evidence>
<dbReference type="PANTHER" id="PTHR46485:SF5">
    <property type="entry name" value="CENTER DIVIDER, ISOFORM A"/>
    <property type="match status" value="1"/>
</dbReference>
<reference evidence="8" key="2">
    <citation type="submission" date="2021-08" db="EMBL/GenBank/DDBJ databases">
        <authorList>
            <person name="Eriksson T."/>
        </authorList>
    </citation>
    <scope>NUCLEOTIDE SEQUENCE</scope>
    <source>
        <strain evidence="8">Stoneville</strain>
        <tissue evidence="8">Whole head</tissue>
    </source>
</reference>
<name>A0A8J6HPH1_TENMO</name>
<dbReference type="GO" id="GO:0005524">
    <property type="term" value="F:ATP binding"/>
    <property type="evidence" value="ECO:0007669"/>
    <property type="project" value="UniProtKB-KW"/>
</dbReference>
<comment type="caution">
    <text evidence="8">The sequence shown here is derived from an EMBL/GenBank/DDBJ whole genome shotgun (WGS) entry which is preliminary data.</text>
</comment>
<keyword evidence="4" id="KW-0547">Nucleotide-binding</keyword>
<evidence type="ECO:0000256" key="4">
    <source>
        <dbReference type="ARBA" id="ARBA00022741"/>
    </source>
</evidence>
<accession>A0A8J6HPH1</accession>
<dbReference type="PANTHER" id="PTHR46485">
    <property type="entry name" value="LIM DOMAIN KINASE 1"/>
    <property type="match status" value="1"/>
</dbReference>
<keyword evidence="5" id="KW-0418">Kinase</keyword>
<dbReference type="GO" id="GO:0005737">
    <property type="term" value="C:cytoplasm"/>
    <property type="evidence" value="ECO:0007669"/>
    <property type="project" value="TreeGrafter"/>
</dbReference>
<dbReference type="InterPro" id="IPR000719">
    <property type="entry name" value="Prot_kinase_dom"/>
</dbReference>
<dbReference type="Gene3D" id="1.10.510.10">
    <property type="entry name" value="Transferase(Phosphotransferase) domain 1"/>
    <property type="match status" value="1"/>
</dbReference>
<dbReference type="GO" id="GO:0004674">
    <property type="term" value="F:protein serine/threonine kinase activity"/>
    <property type="evidence" value="ECO:0007669"/>
    <property type="project" value="UniProtKB-KW"/>
</dbReference>
<feature type="domain" description="Protein kinase" evidence="7">
    <location>
        <begin position="35"/>
        <end position="192"/>
    </location>
</feature>
<protein>
    <recommendedName>
        <fullName evidence="7">Protein kinase domain-containing protein</fullName>
    </recommendedName>
</protein>
<keyword evidence="9" id="KW-1185">Reference proteome</keyword>
<dbReference type="InterPro" id="IPR050940">
    <property type="entry name" value="Actin_reg-Ser/Thr_kinase"/>
</dbReference>
<evidence type="ECO:0000313" key="9">
    <source>
        <dbReference type="Proteomes" id="UP000719412"/>
    </source>
</evidence>
<keyword evidence="6" id="KW-0067">ATP-binding</keyword>
<dbReference type="InterPro" id="IPR011009">
    <property type="entry name" value="Kinase-like_dom_sf"/>
</dbReference>
<keyword evidence="3" id="KW-0808">Transferase</keyword>
<dbReference type="AlphaFoldDB" id="A0A8J6HPH1"/>
<evidence type="ECO:0000256" key="1">
    <source>
        <dbReference type="ARBA" id="ARBA00005843"/>
    </source>
</evidence>
<proteinExistence type="inferred from homology"/>
<dbReference type="PROSITE" id="PS50011">
    <property type="entry name" value="PROTEIN_KINASE_DOM"/>
    <property type="match status" value="1"/>
</dbReference>
<dbReference type="Pfam" id="PF07714">
    <property type="entry name" value="PK_Tyr_Ser-Thr"/>
    <property type="match status" value="1"/>
</dbReference>
<organism evidence="8 9">
    <name type="scientific">Tenebrio molitor</name>
    <name type="common">Yellow mealworm beetle</name>
    <dbReference type="NCBI Taxonomy" id="7067"/>
    <lineage>
        <taxon>Eukaryota</taxon>
        <taxon>Metazoa</taxon>
        <taxon>Ecdysozoa</taxon>
        <taxon>Arthropoda</taxon>
        <taxon>Hexapoda</taxon>
        <taxon>Insecta</taxon>
        <taxon>Pterygota</taxon>
        <taxon>Neoptera</taxon>
        <taxon>Endopterygota</taxon>
        <taxon>Coleoptera</taxon>
        <taxon>Polyphaga</taxon>
        <taxon>Cucujiformia</taxon>
        <taxon>Tenebrionidae</taxon>
        <taxon>Tenebrio</taxon>
    </lineage>
</organism>